<feature type="transmembrane region" description="Helical" evidence="5">
    <location>
        <begin position="91"/>
        <end position="117"/>
    </location>
</feature>
<comment type="subcellular location">
    <subcellularLocation>
        <location evidence="1">Membrane</location>
        <topology evidence="1">Multi-pass membrane protein</topology>
    </subcellularLocation>
</comment>
<feature type="transmembrane region" description="Helical" evidence="5">
    <location>
        <begin position="269"/>
        <end position="291"/>
    </location>
</feature>
<evidence type="ECO:0000256" key="3">
    <source>
        <dbReference type="ARBA" id="ARBA00022989"/>
    </source>
</evidence>
<dbReference type="PROSITE" id="PS51012">
    <property type="entry name" value="ABC_TM2"/>
    <property type="match status" value="1"/>
</dbReference>
<feature type="transmembrane region" description="Helical" evidence="5">
    <location>
        <begin position="28"/>
        <end position="48"/>
    </location>
</feature>
<feature type="transmembrane region" description="Helical" evidence="5">
    <location>
        <begin position="215"/>
        <end position="234"/>
    </location>
</feature>
<name>A0A7C2ZD91_9CREN</name>
<dbReference type="GO" id="GO:0043190">
    <property type="term" value="C:ATP-binding cassette (ABC) transporter complex"/>
    <property type="evidence" value="ECO:0007669"/>
    <property type="project" value="InterPro"/>
</dbReference>
<feature type="transmembrane region" description="Helical" evidence="5">
    <location>
        <begin position="169"/>
        <end position="194"/>
    </location>
</feature>
<dbReference type="Proteomes" id="UP000886076">
    <property type="component" value="Unassembled WGS sequence"/>
</dbReference>
<comment type="caution">
    <text evidence="7">The sequence shown here is derived from an EMBL/GenBank/DDBJ whole genome shotgun (WGS) entry which is preliminary data.</text>
</comment>
<reference evidence="7" key="1">
    <citation type="journal article" date="2020" name="mSystems">
        <title>Genome- and Community-Level Interaction Insights into Carbon Utilization and Element Cycling Functions of Hydrothermarchaeota in Hydrothermal Sediment.</title>
        <authorList>
            <person name="Zhou Z."/>
            <person name="Liu Y."/>
            <person name="Xu W."/>
            <person name="Pan J."/>
            <person name="Luo Z.H."/>
            <person name="Li M."/>
        </authorList>
    </citation>
    <scope>NUCLEOTIDE SEQUENCE [LARGE SCALE GENOMIC DNA]</scope>
    <source>
        <strain evidence="7">SpSt-1261</strain>
    </source>
</reference>
<dbReference type="RefSeq" id="WP_272984993.1">
    <property type="nucleotide sequence ID" value="NZ_DSFH01000024.1"/>
</dbReference>
<dbReference type="PANTHER" id="PTHR43077:SF10">
    <property type="entry name" value="TRANSPORT PERMEASE PROTEIN"/>
    <property type="match status" value="1"/>
</dbReference>
<evidence type="ECO:0000256" key="1">
    <source>
        <dbReference type="ARBA" id="ARBA00004141"/>
    </source>
</evidence>
<evidence type="ECO:0000256" key="2">
    <source>
        <dbReference type="ARBA" id="ARBA00022692"/>
    </source>
</evidence>
<dbReference type="InterPro" id="IPR000412">
    <property type="entry name" value="ABC_2_transport"/>
</dbReference>
<dbReference type="Pfam" id="PF01061">
    <property type="entry name" value="ABC2_membrane"/>
    <property type="match status" value="1"/>
</dbReference>
<dbReference type="EMBL" id="DSFH01000024">
    <property type="protein sequence ID" value="HEW63710.1"/>
    <property type="molecule type" value="Genomic_DNA"/>
</dbReference>
<sequence length="294" mass="32262">MESNFRNTIREINALTYRELKKWINKPHVVIMMLIQPVLWIGLFGKAFNLTGIFKIPENILNSLPPYATQAVQQIFNSILTNLFGQANIDYFSYMAIGMTAVVALFAGLQTGMSLSWDRRLGYLNKLLASPISRGSIIVGKVLGGTVKALVQVLVIILIAILFGLKLQIASASAVVAAALGITLFAMGIGMLMISITLRVKSWETQMTVMNLLNLPLMFTSNVLTPLAMMPSWLQTFAKFNPLTYAADIMRQALIMGSYASYAEIMRDLVILAGVAIALITIGVVAANRALRKE</sequence>
<evidence type="ECO:0000259" key="6">
    <source>
        <dbReference type="PROSITE" id="PS51012"/>
    </source>
</evidence>
<dbReference type="GO" id="GO:0140359">
    <property type="term" value="F:ABC-type transporter activity"/>
    <property type="evidence" value="ECO:0007669"/>
    <property type="project" value="InterPro"/>
</dbReference>
<dbReference type="InterPro" id="IPR013525">
    <property type="entry name" value="ABC2_TM"/>
</dbReference>
<organism evidence="7">
    <name type="scientific">Fervidicoccus fontis</name>
    <dbReference type="NCBI Taxonomy" id="683846"/>
    <lineage>
        <taxon>Archaea</taxon>
        <taxon>Thermoproteota</taxon>
        <taxon>Thermoprotei</taxon>
        <taxon>Fervidicoccales</taxon>
        <taxon>Fervidicoccaceae</taxon>
        <taxon>Fervidicoccus</taxon>
    </lineage>
</organism>
<dbReference type="PIRSF" id="PIRSF006648">
    <property type="entry name" value="DrrB"/>
    <property type="match status" value="1"/>
</dbReference>
<keyword evidence="3 5" id="KW-1133">Transmembrane helix</keyword>
<keyword evidence="4 5" id="KW-0472">Membrane</keyword>
<feature type="domain" description="ABC transmembrane type-2" evidence="6">
    <location>
        <begin position="28"/>
        <end position="290"/>
    </location>
</feature>
<dbReference type="PANTHER" id="PTHR43077">
    <property type="entry name" value="TRANSPORT PERMEASE YVFS-RELATED"/>
    <property type="match status" value="1"/>
</dbReference>
<keyword evidence="2 5" id="KW-0812">Transmembrane</keyword>
<evidence type="ECO:0000256" key="5">
    <source>
        <dbReference type="SAM" id="Phobius"/>
    </source>
</evidence>
<feature type="transmembrane region" description="Helical" evidence="5">
    <location>
        <begin position="138"/>
        <end position="163"/>
    </location>
</feature>
<dbReference type="InterPro" id="IPR051328">
    <property type="entry name" value="T7SS_ABC-Transporter"/>
</dbReference>
<gene>
    <name evidence="7" type="ORF">ENO39_01435</name>
</gene>
<protein>
    <submittedName>
        <fullName evidence="7">ABC transporter</fullName>
    </submittedName>
</protein>
<proteinExistence type="predicted"/>
<dbReference type="AlphaFoldDB" id="A0A7C2ZD91"/>
<evidence type="ECO:0000256" key="4">
    <source>
        <dbReference type="ARBA" id="ARBA00023136"/>
    </source>
</evidence>
<dbReference type="InterPro" id="IPR047817">
    <property type="entry name" value="ABC2_TM_bact-type"/>
</dbReference>
<evidence type="ECO:0000313" key="7">
    <source>
        <dbReference type="EMBL" id="HEW63710.1"/>
    </source>
</evidence>
<accession>A0A7C2ZD91</accession>